<proteinExistence type="inferred from homology"/>
<dbReference type="InterPro" id="IPR011865">
    <property type="entry name" value="CysT_permease"/>
</dbReference>
<feature type="transmembrane region" description="Helical" evidence="9">
    <location>
        <begin position="122"/>
        <end position="144"/>
    </location>
</feature>
<dbReference type="CDD" id="cd06261">
    <property type="entry name" value="TM_PBP2"/>
    <property type="match status" value="1"/>
</dbReference>
<sequence>MAGPSTRSISRSRCLAVAAWSSSCLRPATRRQILPGFGLSLACTLAYLSLLVLLPLSGLAFRASQLGPADLWVIATGERALASYRVTFGASLLAATINAFFGLIVAWILVRYSFPGKRAIDALVDLPFALPTAVAGITLATLYADNGWIGRYLEPLGVKVAFTPFGIVVALTFIGLPFVVRTLQPVIEDIESEVEEAAASLGASRWQTFIRVLFPAIFPALLTGFTLAFSRSVGEYGSVIFIAGNMPLISEITPLLIISKLEQYDVVGATVLAMVMLIISFVLLLTVNALQWWAMNRHSGCSPSMGAHQ</sequence>
<keyword evidence="3 9" id="KW-0813">Transport</keyword>
<evidence type="ECO:0000313" key="11">
    <source>
        <dbReference type="EMBL" id="QLH48577.1"/>
    </source>
</evidence>
<dbReference type="SUPFAM" id="SSF161098">
    <property type="entry name" value="MetI-like"/>
    <property type="match status" value="1"/>
</dbReference>
<feature type="transmembrane region" description="Helical" evidence="9">
    <location>
        <begin position="236"/>
        <end position="258"/>
    </location>
</feature>
<evidence type="ECO:0000256" key="3">
    <source>
        <dbReference type="ARBA" id="ARBA00022448"/>
    </source>
</evidence>
<comment type="subunit">
    <text evidence="2">The complex is composed of two ATP-binding proteins (CysA), two transmembrane proteins (CysT and CysW) and a solute-binding protein (CysP).</text>
</comment>
<dbReference type="GO" id="GO:0015419">
    <property type="term" value="F:ABC-type sulfate transporter activity"/>
    <property type="evidence" value="ECO:0007669"/>
    <property type="project" value="UniProtKB-UniRule"/>
</dbReference>
<dbReference type="PANTHER" id="PTHR30406">
    <property type="entry name" value="SULFATE TRANSPORT SYSTEM PERMEASE PROTEIN"/>
    <property type="match status" value="1"/>
</dbReference>
<gene>
    <name evidence="11" type="primary">cysT</name>
    <name evidence="11" type="ORF">HWD57_01320</name>
</gene>
<evidence type="ECO:0000256" key="7">
    <source>
        <dbReference type="ARBA" id="ARBA00023136"/>
    </source>
</evidence>
<evidence type="ECO:0000256" key="6">
    <source>
        <dbReference type="ARBA" id="ARBA00023032"/>
    </source>
</evidence>
<dbReference type="InterPro" id="IPR035906">
    <property type="entry name" value="MetI-like_sf"/>
</dbReference>
<reference evidence="11 12" key="1">
    <citation type="journal article" date="2019" name="Microbiome">
        <title>Annotated bacterial chromosomes from frame-shift-corrected long-read metagenomic data.</title>
        <authorList>
            <person name="Arumugam K."/>
            <person name="Bagci C."/>
            <person name="Bessarab I."/>
            <person name="Beier S."/>
            <person name="Buchfink B."/>
            <person name="Gorska A."/>
            <person name="Qiu G."/>
            <person name="Huson D.H."/>
            <person name="Williams R.B.H."/>
        </authorList>
    </citation>
    <scope>NUCLEOTIDE SEQUENCE [LARGE SCALE GENOMIC DNA]</scope>
    <source>
        <strain evidence="11">SSA1</strain>
    </source>
</reference>
<feature type="transmembrane region" description="Helical" evidence="9">
    <location>
        <begin position="270"/>
        <end position="294"/>
    </location>
</feature>
<keyword evidence="5 9" id="KW-1133">Transmembrane helix</keyword>
<dbReference type="PROSITE" id="PS51257">
    <property type="entry name" value="PROKAR_LIPOPROTEIN"/>
    <property type="match status" value="1"/>
</dbReference>
<keyword evidence="4 9" id="KW-0812">Transmembrane</keyword>
<feature type="domain" description="ABC transmembrane type-1" evidence="10">
    <location>
        <begin position="84"/>
        <end position="287"/>
    </location>
</feature>
<dbReference type="Pfam" id="PF00528">
    <property type="entry name" value="BPD_transp_1"/>
    <property type="match status" value="1"/>
</dbReference>
<comment type="function">
    <text evidence="9">Part of the ABC transporter complex (TC 3.A.1.6.1) involved in sulfate/thiosulfate import.</text>
</comment>
<dbReference type="Gene3D" id="1.10.3720.10">
    <property type="entry name" value="MetI-like"/>
    <property type="match status" value="1"/>
</dbReference>
<dbReference type="InterPro" id="IPR000515">
    <property type="entry name" value="MetI-like"/>
</dbReference>
<keyword evidence="6 9" id="KW-0764">Sulfate transport</keyword>
<comment type="function">
    <text evidence="8">Part of the ABC transporter complex CysAWTP (TC 3.A.1.6.1) involved in sulfate/thiosulfate import. Probably responsible for the translocation of the substrate across the membrane.</text>
</comment>
<evidence type="ECO:0000256" key="4">
    <source>
        <dbReference type="ARBA" id="ARBA00022692"/>
    </source>
</evidence>
<feature type="transmembrane region" description="Helical" evidence="9">
    <location>
        <begin position="33"/>
        <end position="56"/>
    </location>
</feature>
<name>A0A7D5S9Z7_9PROT</name>
<dbReference type="Proteomes" id="UP000509684">
    <property type="component" value="Chromosome"/>
</dbReference>
<dbReference type="NCBIfam" id="TIGR02139">
    <property type="entry name" value="permease_CysT"/>
    <property type="match status" value="1"/>
</dbReference>
<feature type="transmembrane region" description="Helical" evidence="9">
    <location>
        <begin position="88"/>
        <end position="110"/>
    </location>
</feature>
<evidence type="ECO:0000256" key="8">
    <source>
        <dbReference type="ARBA" id="ARBA00025323"/>
    </source>
</evidence>
<dbReference type="GO" id="GO:0005886">
    <property type="term" value="C:plasma membrane"/>
    <property type="evidence" value="ECO:0007669"/>
    <property type="project" value="UniProtKB-SubCell"/>
</dbReference>
<evidence type="ECO:0000313" key="12">
    <source>
        <dbReference type="Proteomes" id="UP000509684"/>
    </source>
</evidence>
<keyword evidence="7 9" id="KW-0472">Membrane</keyword>
<dbReference type="PROSITE" id="PS50928">
    <property type="entry name" value="ABC_TM1"/>
    <property type="match status" value="1"/>
</dbReference>
<dbReference type="PANTHER" id="PTHR30406:SF8">
    <property type="entry name" value="SULFATE TRANSPORT SYSTEM PERMEASE PROTEIN CYST"/>
    <property type="match status" value="1"/>
</dbReference>
<accession>A0A7D5S9Z7</accession>
<evidence type="ECO:0000256" key="9">
    <source>
        <dbReference type="RuleBase" id="RU366001"/>
    </source>
</evidence>
<evidence type="ECO:0000256" key="1">
    <source>
        <dbReference type="ARBA" id="ARBA00004651"/>
    </source>
</evidence>
<feature type="transmembrane region" description="Helical" evidence="9">
    <location>
        <begin position="156"/>
        <end position="180"/>
    </location>
</feature>
<dbReference type="AlphaFoldDB" id="A0A7D5S9Z7"/>
<evidence type="ECO:0000256" key="5">
    <source>
        <dbReference type="ARBA" id="ARBA00022989"/>
    </source>
</evidence>
<comment type="subcellular location">
    <subcellularLocation>
        <location evidence="1">Cell membrane</location>
        <topology evidence="1">Multi-pass membrane protein</topology>
    </subcellularLocation>
</comment>
<evidence type="ECO:0000259" key="10">
    <source>
        <dbReference type="PROSITE" id="PS50928"/>
    </source>
</evidence>
<dbReference type="EMBL" id="CP058708">
    <property type="protein sequence ID" value="QLH48577.1"/>
    <property type="molecule type" value="Genomic_DNA"/>
</dbReference>
<protein>
    <recommendedName>
        <fullName evidence="9">Sulfate transport system permease protein CysT</fullName>
    </recommendedName>
</protein>
<dbReference type="InterPro" id="IPR005667">
    <property type="entry name" value="Sulph_transpt2"/>
</dbReference>
<organism evidence="11 12">
    <name type="scientific">Candidatus Accumulibacter cognatus</name>
    <dbReference type="NCBI Taxonomy" id="2954383"/>
    <lineage>
        <taxon>Bacteria</taxon>
        <taxon>Pseudomonadati</taxon>
        <taxon>Pseudomonadota</taxon>
        <taxon>Betaproteobacteria</taxon>
        <taxon>Candidatus Accumulibacter</taxon>
    </lineage>
</organism>
<comment type="similarity">
    <text evidence="9">Belongs to the binding-protein-dependent transport system permease family. CysTW subfamily.</text>
</comment>
<dbReference type="FunFam" id="1.10.3720.10:FF:000004">
    <property type="entry name" value="Sulfate transport system permease protein CysT"/>
    <property type="match status" value="1"/>
</dbReference>
<dbReference type="NCBIfam" id="TIGR00969">
    <property type="entry name" value="3a0106s02"/>
    <property type="match status" value="1"/>
</dbReference>
<dbReference type="KEGG" id="acog:HWD57_01320"/>
<evidence type="ECO:0000256" key="2">
    <source>
        <dbReference type="ARBA" id="ARBA00011779"/>
    </source>
</evidence>
<feature type="transmembrane region" description="Helical" evidence="9">
    <location>
        <begin position="209"/>
        <end position="230"/>
    </location>
</feature>